<evidence type="ECO:0000256" key="1">
    <source>
        <dbReference type="SAM" id="MobiDB-lite"/>
    </source>
</evidence>
<reference evidence="3" key="1">
    <citation type="submission" date="2016-10" db="EMBL/GenBank/DDBJ databases">
        <authorList>
            <person name="Varghese N."/>
            <person name="Submissions S."/>
        </authorList>
    </citation>
    <scope>NUCLEOTIDE SEQUENCE [LARGE SCALE GENOMIC DNA]</scope>
    <source>
        <strain evidence="3">CGMCC 4.3516</strain>
    </source>
</reference>
<protein>
    <submittedName>
        <fullName evidence="2">Uncharacterized protein</fullName>
    </submittedName>
</protein>
<feature type="compositionally biased region" description="Pro residues" evidence="1">
    <location>
        <begin position="23"/>
        <end position="35"/>
    </location>
</feature>
<proteinExistence type="predicted"/>
<gene>
    <name evidence="2" type="ORF">SAMN05216270_11193</name>
</gene>
<organism evidence="2 3">
    <name type="scientific">Glycomyces harbinensis</name>
    <dbReference type="NCBI Taxonomy" id="58114"/>
    <lineage>
        <taxon>Bacteria</taxon>
        <taxon>Bacillati</taxon>
        <taxon>Actinomycetota</taxon>
        <taxon>Actinomycetes</taxon>
        <taxon>Glycomycetales</taxon>
        <taxon>Glycomycetaceae</taxon>
        <taxon>Glycomyces</taxon>
    </lineage>
</organism>
<evidence type="ECO:0000313" key="2">
    <source>
        <dbReference type="EMBL" id="SDE03765.1"/>
    </source>
</evidence>
<evidence type="ECO:0000313" key="3">
    <source>
        <dbReference type="Proteomes" id="UP000198949"/>
    </source>
</evidence>
<accession>A0A1G6ZPJ0</accession>
<dbReference type="AlphaFoldDB" id="A0A1G6ZPJ0"/>
<sequence>MERLTGPSRARSPETGPSAPGSPVEPPPVAYPPAPSRTLGKRLSPTDRDTLIAGATQTKLARHYNVDTSTIKRILRQTARSETQGSR</sequence>
<feature type="region of interest" description="Disordered" evidence="1">
    <location>
        <begin position="1"/>
        <end position="55"/>
    </location>
</feature>
<dbReference type="EMBL" id="FNAD01000011">
    <property type="protein sequence ID" value="SDE03765.1"/>
    <property type="molecule type" value="Genomic_DNA"/>
</dbReference>
<dbReference type="Proteomes" id="UP000198949">
    <property type="component" value="Unassembled WGS sequence"/>
</dbReference>
<name>A0A1G6ZPJ0_9ACTN</name>
<keyword evidence="3" id="KW-1185">Reference proteome</keyword>